<evidence type="ECO:0000256" key="4">
    <source>
        <dbReference type="ARBA" id="ARBA00022989"/>
    </source>
</evidence>
<keyword evidence="2" id="KW-1003">Cell membrane</keyword>
<keyword evidence="5 6" id="KW-0472">Membrane</keyword>
<name>A0A502FSI6_9PROT</name>
<dbReference type="NCBIfam" id="NF006088">
    <property type="entry name" value="PRK08238.1"/>
    <property type="match status" value="1"/>
</dbReference>
<dbReference type="InterPro" id="IPR023214">
    <property type="entry name" value="HAD_sf"/>
</dbReference>
<dbReference type="GO" id="GO:0016020">
    <property type="term" value="C:membrane"/>
    <property type="evidence" value="ECO:0007669"/>
    <property type="project" value="UniProtKB-SubCell"/>
</dbReference>
<evidence type="ECO:0000256" key="5">
    <source>
        <dbReference type="ARBA" id="ARBA00023136"/>
    </source>
</evidence>
<proteinExistence type="predicted"/>
<feature type="transmembrane region" description="Helical" evidence="6">
    <location>
        <begin position="471"/>
        <end position="490"/>
    </location>
</feature>
<evidence type="ECO:0000313" key="8">
    <source>
        <dbReference type="Proteomes" id="UP000317078"/>
    </source>
</evidence>
<dbReference type="RefSeq" id="WP_140885204.1">
    <property type="nucleotide sequence ID" value="NZ_RCZP01000021.1"/>
</dbReference>
<feature type="transmembrane region" description="Helical" evidence="6">
    <location>
        <begin position="352"/>
        <end position="371"/>
    </location>
</feature>
<reference evidence="7 8" key="1">
    <citation type="journal article" date="2019" name="Environ. Microbiol.">
        <title>Species interactions and distinct microbial communities in high Arctic permafrost affected cryosols are associated with the CH4 and CO2 gas fluxes.</title>
        <authorList>
            <person name="Altshuler I."/>
            <person name="Hamel J."/>
            <person name="Turney S."/>
            <person name="Magnuson E."/>
            <person name="Levesque R."/>
            <person name="Greer C."/>
            <person name="Whyte L.G."/>
        </authorList>
    </citation>
    <scope>NUCLEOTIDE SEQUENCE [LARGE SCALE GENOMIC DNA]</scope>
    <source>
        <strain evidence="7 8">S9.3B</strain>
    </source>
</reference>
<dbReference type="Gene3D" id="1.10.357.140">
    <property type="entry name" value="UbiA prenyltransferase"/>
    <property type="match status" value="1"/>
</dbReference>
<dbReference type="AlphaFoldDB" id="A0A502FSI6"/>
<sequence>MPVSPALAANPAPPALDDARLLPLCVDLDGTLTPSDTLLEGLLATLGRPSTLGVLPALLRRGRAGLKRFVAEAAPLEASLLPYSEPLLRYLRAQRVNGRRVVLVTAADRDVARRVADHLGLFDEVIASDGRENLRGAAKAAALVRRFGHGGFAYAGNDATDLLVWRAAGAAILVNAPPRVAAAARGLCPVEAEFPPSSDTARGLLRAVRPHQWSKNLLVFVPVFTAHLEGLAEAWLFAFLAFLAFSATASAIYLINDLTDLAADRRHPRKRLRPFASGRVPPRLGILAAGALLLAGLATGGLSGTLPTLLLYAVLSTAYSLRLKELPLVDVFTLAGLYTLRLLAGAEALGQPLSLWLMGFSAFFFLSLALVKRSEELRAAAEHGNAWLNRRGYRPADAGILQTFGVAAAFAATLVLALFVQSETTAQRYASPGLLWAVVPLVVFWLCRIWLSAARGYMHDDPIVYAARDRVSWVVATLVFLILVAAKSYGGAA</sequence>
<gene>
    <name evidence="7" type="ORF">EAH89_18460</name>
</gene>
<dbReference type="SUPFAM" id="SSF56784">
    <property type="entry name" value="HAD-like"/>
    <property type="match status" value="1"/>
</dbReference>
<comment type="caution">
    <text evidence="7">The sequence shown here is derived from an EMBL/GenBank/DDBJ whole genome shotgun (WGS) entry which is preliminary data.</text>
</comment>
<dbReference type="InterPro" id="IPR000537">
    <property type="entry name" value="UbiA_prenyltransferase"/>
</dbReference>
<dbReference type="Pfam" id="PF12710">
    <property type="entry name" value="HAD"/>
    <property type="match status" value="1"/>
</dbReference>
<evidence type="ECO:0000256" key="2">
    <source>
        <dbReference type="ARBA" id="ARBA00022475"/>
    </source>
</evidence>
<protein>
    <submittedName>
        <fullName evidence="7">UbiA family prenyltransferase</fullName>
    </submittedName>
</protein>
<organism evidence="7 8">
    <name type="scientific">Muricoccus nepalensis</name>
    <dbReference type="NCBI Taxonomy" id="1854500"/>
    <lineage>
        <taxon>Bacteria</taxon>
        <taxon>Pseudomonadati</taxon>
        <taxon>Pseudomonadota</taxon>
        <taxon>Alphaproteobacteria</taxon>
        <taxon>Acetobacterales</taxon>
        <taxon>Roseomonadaceae</taxon>
        <taxon>Muricoccus</taxon>
    </lineage>
</organism>
<keyword evidence="8" id="KW-1185">Reference proteome</keyword>
<dbReference type="Proteomes" id="UP000317078">
    <property type="component" value="Unassembled WGS sequence"/>
</dbReference>
<evidence type="ECO:0000256" key="1">
    <source>
        <dbReference type="ARBA" id="ARBA00004141"/>
    </source>
</evidence>
<dbReference type="Gene3D" id="3.40.50.1000">
    <property type="entry name" value="HAD superfamily/HAD-like"/>
    <property type="match status" value="1"/>
</dbReference>
<dbReference type="GO" id="GO:0016765">
    <property type="term" value="F:transferase activity, transferring alkyl or aryl (other than methyl) groups"/>
    <property type="evidence" value="ECO:0007669"/>
    <property type="project" value="InterPro"/>
</dbReference>
<dbReference type="InterPro" id="IPR044878">
    <property type="entry name" value="UbiA_sf"/>
</dbReference>
<feature type="transmembrane region" description="Helical" evidence="6">
    <location>
        <begin position="433"/>
        <end position="451"/>
    </location>
</feature>
<dbReference type="CDD" id="cd13963">
    <property type="entry name" value="PT_UbiA_2"/>
    <property type="match status" value="1"/>
</dbReference>
<keyword evidence="7" id="KW-0808">Transferase</keyword>
<accession>A0A502FSI6</accession>
<dbReference type="InterPro" id="IPR050475">
    <property type="entry name" value="Prenyltransferase_related"/>
</dbReference>
<keyword evidence="4 6" id="KW-1133">Transmembrane helix</keyword>
<evidence type="ECO:0000256" key="6">
    <source>
        <dbReference type="SAM" id="Phobius"/>
    </source>
</evidence>
<evidence type="ECO:0000313" key="7">
    <source>
        <dbReference type="EMBL" id="TPG52369.1"/>
    </source>
</evidence>
<dbReference type="PANTHER" id="PTHR42723">
    <property type="entry name" value="CHLOROPHYLL SYNTHASE"/>
    <property type="match status" value="1"/>
</dbReference>
<feature type="transmembrane region" description="Helical" evidence="6">
    <location>
        <begin position="280"/>
        <end position="298"/>
    </location>
</feature>
<comment type="subcellular location">
    <subcellularLocation>
        <location evidence="1">Membrane</location>
        <topology evidence="1">Multi-pass membrane protein</topology>
    </subcellularLocation>
</comment>
<dbReference type="OrthoDB" id="9803632at2"/>
<evidence type="ECO:0000256" key="3">
    <source>
        <dbReference type="ARBA" id="ARBA00022692"/>
    </source>
</evidence>
<dbReference type="PANTHER" id="PTHR42723:SF1">
    <property type="entry name" value="CHLOROPHYLL SYNTHASE, CHLOROPLASTIC"/>
    <property type="match status" value="1"/>
</dbReference>
<feature type="transmembrane region" description="Helical" evidence="6">
    <location>
        <begin position="234"/>
        <end position="259"/>
    </location>
</feature>
<feature type="transmembrane region" description="Helical" evidence="6">
    <location>
        <begin position="328"/>
        <end position="346"/>
    </location>
</feature>
<dbReference type="InterPro" id="IPR036412">
    <property type="entry name" value="HAD-like_sf"/>
</dbReference>
<keyword evidence="3 6" id="KW-0812">Transmembrane</keyword>
<dbReference type="Pfam" id="PF01040">
    <property type="entry name" value="UbiA"/>
    <property type="match status" value="1"/>
</dbReference>
<feature type="transmembrane region" description="Helical" evidence="6">
    <location>
        <begin position="400"/>
        <end position="421"/>
    </location>
</feature>
<dbReference type="EMBL" id="RCZP01000021">
    <property type="protein sequence ID" value="TPG52369.1"/>
    <property type="molecule type" value="Genomic_DNA"/>
</dbReference>